<sequence>MALNWEAKNSRKRGCYMENPETKFVEKGKTHRTQFQDGSAGSNNYDILRNNISQTASVIIDKYGSNINSLRNYYVTKLKSSRLPQDNQNDKWNQSMNILKSLHLLSVSR</sequence>
<name>A0A0B6ZIU4_9EUPU</name>
<reference evidence="1" key="1">
    <citation type="submission" date="2014-12" db="EMBL/GenBank/DDBJ databases">
        <title>Insight into the proteome of Arion vulgaris.</title>
        <authorList>
            <person name="Aradska J."/>
            <person name="Bulat T."/>
            <person name="Smidak R."/>
            <person name="Sarate P."/>
            <person name="Gangsoo J."/>
            <person name="Sialana F."/>
            <person name="Bilban M."/>
            <person name="Lubec G."/>
        </authorList>
    </citation>
    <scope>NUCLEOTIDE SEQUENCE</scope>
    <source>
        <tissue evidence="1">Skin</tissue>
    </source>
</reference>
<dbReference type="AlphaFoldDB" id="A0A0B6ZIU4"/>
<gene>
    <name evidence="1" type="primary">ORF66681</name>
</gene>
<proteinExistence type="predicted"/>
<organism evidence="1">
    <name type="scientific">Arion vulgaris</name>
    <dbReference type="NCBI Taxonomy" id="1028688"/>
    <lineage>
        <taxon>Eukaryota</taxon>
        <taxon>Metazoa</taxon>
        <taxon>Spiralia</taxon>
        <taxon>Lophotrochozoa</taxon>
        <taxon>Mollusca</taxon>
        <taxon>Gastropoda</taxon>
        <taxon>Heterobranchia</taxon>
        <taxon>Euthyneura</taxon>
        <taxon>Panpulmonata</taxon>
        <taxon>Eupulmonata</taxon>
        <taxon>Stylommatophora</taxon>
        <taxon>Helicina</taxon>
        <taxon>Arionoidea</taxon>
        <taxon>Arionidae</taxon>
        <taxon>Arion</taxon>
    </lineage>
</organism>
<evidence type="ECO:0000313" key="1">
    <source>
        <dbReference type="EMBL" id="CEK68544.1"/>
    </source>
</evidence>
<protein>
    <submittedName>
        <fullName evidence="1">Uncharacterized protein</fullName>
    </submittedName>
</protein>
<dbReference type="EMBL" id="HACG01021679">
    <property type="protein sequence ID" value="CEK68544.1"/>
    <property type="molecule type" value="Transcribed_RNA"/>
</dbReference>
<accession>A0A0B6ZIU4</accession>